<gene>
    <name evidence="1" type="ORF">HY768_10685</name>
</gene>
<sequence>MPVTNTASALGEAIGIIIENEIENILKPICNDGGYNYDHGGERPGIKGVKLSMVNKSGNRYQLDGVIKNAKGEPIVLLESKYLRYTKHNRDKGSWTCAAHYSLRKSHTTIRKSIAVLSGNWSLPSKKFIESFGVELHVITFEHMCTVLNQYGIKFDWQEKDRRTPNKSFKAFQKLTQKQKNEIGQKLLAPIKKQIEDSILKSRKIITMFDAPDSKI</sequence>
<organism evidence="1 2">
    <name type="scientific">candidate division TA06 bacterium</name>
    <dbReference type="NCBI Taxonomy" id="2250710"/>
    <lineage>
        <taxon>Bacteria</taxon>
        <taxon>Bacteria division TA06</taxon>
    </lineage>
</organism>
<evidence type="ECO:0008006" key="3">
    <source>
        <dbReference type="Google" id="ProtNLM"/>
    </source>
</evidence>
<protein>
    <recommendedName>
        <fullName evidence="3">Restriction endonuclease</fullName>
    </recommendedName>
</protein>
<accession>A0A933ICW2</accession>
<name>A0A933ICW2_UNCT6</name>
<reference evidence="1" key="1">
    <citation type="submission" date="2020-07" db="EMBL/GenBank/DDBJ databases">
        <title>Huge and variable diversity of episymbiotic CPR bacteria and DPANN archaea in groundwater ecosystems.</title>
        <authorList>
            <person name="He C.Y."/>
            <person name="Keren R."/>
            <person name="Whittaker M."/>
            <person name="Farag I.F."/>
            <person name="Doudna J."/>
            <person name="Cate J.H.D."/>
            <person name="Banfield J.F."/>
        </authorList>
    </citation>
    <scope>NUCLEOTIDE SEQUENCE</scope>
    <source>
        <strain evidence="1">NC_groundwater_1520_Pr4_B-0.1um_53_5</strain>
    </source>
</reference>
<proteinExistence type="predicted"/>
<dbReference type="EMBL" id="JACQXR010000146">
    <property type="protein sequence ID" value="MBI4727663.1"/>
    <property type="molecule type" value="Genomic_DNA"/>
</dbReference>
<evidence type="ECO:0000313" key="2">
    <source>
        <dbReference type="Proteomes" id="UP000736328"/>
    </source>
</evidence>
<dbReference type="Proteomes" id="UP000736328">
    <property type="component" value="Unassembled WGS sequence"/>
</dbReference>
<dbReference type="AlphaFoldDB" id="A0A933ICW2"/>
<comment type="caution">
    <text evidence="1">The sequence shown here is derived from an EMBL/GenBank/DDBJ whole genome shotgun (WGS) entry which is preliminary data.</text>
</comment>
<evidence type="ECO:0000313" key="1">
    <source>
        <dbReference type="EMBL" id="MBI4727663.1"/>
    </source>
</evidence>